<dbReference type="SUPFAM" id="SSF55166">
    <property type="entry name" value="Hedgehog/DD-peptidase"/>
    <property type="match status" value="1"/>
</dbReference>
<dbReference type="InterPro" id="IPR052179">
    <property type="entry name" value="DD-CPase-like"/>
</dbReference>
<dbReference type="InterPro" id="IPR058193">
    <property type="entry name" value="VanY/YodJ_core_dom"/>
</dbReference>
<feature type="domain" description="D-alanyl-D-alanine carboxypeptidase-like core" evidence="1">
    <location>
        <begin position="67"/>
        <end position="196"/>
    </location>
</feature>
<dbReference type="GO" id="GO:0008233">
    <property type="term" value="F:peptidase activity"/>
    <property type="evidence" value="ECO:0007669"/>
    <property type="project" value="InterPro"/>
</dbReference>
<dbReference type="Pfam" id="PF02557">
    <property type="entry name" value="VanY"/>
    <property type="match status" value="1"/>
</dbReference>
<gene>
    <name evidence="2" type="ORF">IAB73_05330</name>
</gene>
<dbReference type="EMBL" id="DVFJ01000015">
    <property type="protein sequence ID" value="HIQ71614.1"/>
    <property type="molecule type" value="Genomic_DNA"/>
</dbReference>
<dbReference type="PANTHER" id="PTHR34385">
    <property type="entry name" value="D-ALANYL-D-ALANINE CARBOXYPEPTIDASE"/>
    <property type="match status" value="1"/>
</dbReference>
<comment type="caution">
    <text evidence="2">The sequence shown here is derived from an EMBL/GenBank/DDBJ whole genome shotgun (WGS) entry which is preliminary data.</text>
</comment>
<dbReference type="Proteomes" id="UP000886887">
    <property type="component" value="Unassembled WGS sequence"/>
</dbReference>
<reference evidence="2" key="2">
    <citation type="journal article" date="2021" name="PeerJ">
        <title>Extensive microbial diversity within the chicken gut microbiome revealed by metagenomics and culture.</title>
        <authorList>
            <person name="Gilroy R."/>
            <person name="Ravi A."/>
            <person name="Getino M."/>
            <person name="Pursley I."/>
            <person name="Horton D.L."/>
            <person name="Alikhan N.F."/>
            <person name="Baker D."/>
            <person name="Gharbi K."/>
            <person name="Hall N."/>
            <person name="Watson M."/>
            <person name="Adriaenssens E.M."/>
            <person name="Foster-Nyarko E."/>
            <person name="Jarju S."/>
            <person name="Secka A."/>
            <person name="Antonio M."/>
            <person name="Oren A."/>
            <person name="Chaudhuri R.R."/>
            <person name="La Ragione R."/>
            <person name="Hildebrand F."/>
            <person name="Pallen M.J."/>
        </authorList>
    </citation>
    <scope>NUCLEOTIDE SEQUENCE</scope>
    <source>
        <strain evidence="2">ChiSxjej2B14-6234</strain>
    </source>
</reference>
<dbReference type="Gene3D" id="3.30.1380.10">
    <property type="match status" value="1"/>
</dbReference>
<evidence type="ECO:0000259" key="1">
    <source>
        <dbReference type="Pfam" id="PF02557"/>
    </source>
</evidence>
<evidence type="ECO:0000313" key="2">
    <source>
        <dbReference type="EMBL" id="HIQ71614.1"/>
    </source>
</evidence>
<protein>
    <submittedName>
        <fullName evidence="2">M15 family metallopeptidase</fullName>
    </submittedName>
</protein>
<accession>A0A9D1CRL0</accession>
<proteinExistence type="predicted"/>
<sequence>MILPFRAFAALATTVSLLFGSWGYALPQDDPLGLLLLVNKEHRAPDVQPVLVLPDVTPTKPAYAENIYMRPEAAAALEALFQAAQEAGYTLYATSGYRSYATQKAIYERRTGEIGTARASMLVAEPGHSEHQTGLAMDIDGESTLYDGLEESFGASPEGIWVAENAHRFGFIIRYKRGWEEITGYAYEPWHLRYVGVEHATAIAQLNIPLEWYVDLLQEARAQELSSGTQAADTP</sequence>
<organism evidence="2 3">
    <name type="scientific">Candidatus Onthenecus intestinigallinarum</name>
    <dbReference type="NCBI Taxonomy" id="2840875"/>
    <lineage>
        <taxon>Bacteria</taxon>
        <taxon>Bacillati</taxon>
        <taxon>Bacillota</taxon>
        <taxon>Clostridia</taxon>
        <taxon>Eubacteriales</taxon>
        <taxon>Candidatus Onthenecus</taxon>
    </lineage>
</organism>
<dbReference type="GO" id="GO:0006508">
    <property type="term" value="P:proteolysis"/>
    <property type="evidence" value="ECO:0007669"/>
    <property type="project" value="InterPro"/>
</dbReference>
<evidence type="ECO:0000313" key="3">
    <source>
        <dbReference type="Proteomes" id="UP000886887"/>
    </source>
</evidence>
<dbReference type="InterPro" id="IPR003709">
    <property type="entry name" value="VanY-like_core_dom"/>
</dbReference>
<reference evidence="2" key="1">
    <citation type="submission" date="2020-10" db="EMBL/GenBank/DDBJ databases">
        <authorList>
            <person name="Gilroy R."/>
        </authorList>
    </citation>
    <scope>NUCLEOTIDE SEQUENCE</scope>
    <source>
        <strain evidence="2">ChiSxjej2B14-6234</strain>
    </source>
</reference>
<dbReference type="AlphaFoldDB" id="A0A9D1CRL0"/>
<name>A0A9D1CRL0_9FIRM</name>
<dbReference type="PANTHER" id="PTHR34385:SF1">
    <property type="entry name" value="PEPTIDOGLYCAN L-ALANYL-D-GLUTAMATE ENDOPEPTIDASE CWLK"/>
    <property type="match status" value="1"/>
</dbReference>
<dbReference type="CDD" id="cd14852">
    <property type="entry name" value="LD-carboxypeptidase"/>
    <property type="match status" value="1"/>
</dbReference>
<dbReference type="InterPro" id="IPR009045">
    <property type="entry name" value="Zn_M74/Hedgehog-like"/>
</dbReference>